<dbReference type="SUPFAM" id="SSF51182">
    <property type="entry name" value="RmlC-like cupins"/>
    <property type="match status" value="1"/>
</dbReference>
<evidence type="ECO:0000259" key="1">
    <source>
        <dbReference type="Pfam" id="PF05899"/>
    </source>
</evidence>
<gene>
    <name evidence="2" type="ORF">KEG57_51280</name>
</gene>
<dbReference type="Gene3D" id="2.60.120.10">
    <property type="entry name" value="Jelly Rolls"/>
    <property type="match status" value="1"/>
</dbReference>
<dbReference type="RefSeq" id="WP_272428214.1">
    <property type="nucleotide sequence ID" value="NZ_JAGTJJ010000089.1"/>
</dbReference>
<dbReference type="Proteomes" id="UP001151081">
    <property type="component" value="Unassembled WGS sequence"/>
</dbReference>
<name>A0A9X4AXY5_9BACT</name>
<protein>
    <submittedName>
        <fullName evidence="2">DUF861 domain-containing protein</fullName>
    </submittedName>
</protein>
<proteinExistence type="predicted"/>
<dbReference type="InterPro" id="IPR008579">
    <property type="entry name" value="UGlyAH_Cupin_dom"/>
</dbReference>
<reference evidence="2 3" key="1">
    <citation type="submission" date="2021-04" db="EMBL/GenBank/DDBJ databases">
        <title>Genome analysis of Polyangium sp.</title>
        <authorList>
            <person name="Li Y."/>
            <person name="Wang J."/>
        </authorList>
    </citation>
    <scope>NUCLEOTIDE SEQUENCE [LARGE SCALE GENOMIC DNA]</scope>
    <source>
        <strain evidence="2 3">SDU14</strain>
    </source>
</reference>
<keyword evidence="3" id="KW-1185">Reference proteome</keyword>
<comment type="caution">
    <text evidence="2">The sequence shown here is derived from an EMBL/GenBank/DDBJ whole genome shotgun (WGS) entry which is preliminary data.</text>
</comment>
<dbReference type="AlphaFoldDB" id="A0A9X4AXY5"/>
<organism evidence="2 3">
    <name type="scientific">Polyangium jinanense</name>
    <dbReference type="NCBI Taxonomy" id="2829994"/>
    <lineage>
        <taxon>Bacteria</taxon>
        <taxon>Pseudomonadati</taxon>
        <taxon>Myxococcota</taxon>
        <taxon>Polyangia</taxon>
        <taxon>Polyangiales</taxon>
        <taxon>Polyangiaceae</taxon>
        <taxon>Polyangium</taxon>
    </lineage>
</organism>
<dbReference type="Pfam" id="PF05899">
    <property type="entry name" value="Cupin_3"/>
    <property type="match status" value="1"/>
</dbReference>
<dbReference type="InterPro" id="IPR014710">
    <property type="entry name" value="RmlC-like_jellyroll"/>
</dbReference>
<accession>A0A9X4AXY5</accession>
<dbReference type="InterPro" id="IPR011051">
    <property type="entry name" value="RmlC_Cupin_sf"/>
</dbReference>
<evidence type="ECO:0000313" key="2">
    <source>
        <dbReference type="EMBL" id="MDC3988954.1"/>
    </source>
</evidence>
<feature type="domain" description="(S)-ureidoglycine aminohydrolase cupin" evidence="1">
    <location>
        <begin position="4"/>
        <end position="50"/>
    </location>
</feature>
<evidence type="ECO:0000313" key="3">
    <source>
        <dbReference type="Proteomes" id="UP001151081"/>
    </source>
</evidence>
<dbReference type="EMBL" id="JAGTJJ010000089">
    <property type="protein sequence ID" value="MDC3988954.1"/>
    <property type="molecule type" value="Genomic_DNA"/>
</dbReference>
<sequence>MSTSQVLHGLLEITDSDGNEFSLKPGDAYFIAQGSIVTWEVLTPVFQKSFFDYTHPAH</sequence>